<feature type="region of interest" description="Disordered" evidence="1">
    <location>
        <begin position="96"/>
        <end position="122"/>
    </location>
</feature>
<keyword evidence="3" id="KW-1185">Reference proteome</keyword>
<organism evidence="2 3">
    <name type="scientific">Nostocoides japonicum T1-X7</name>
    <dbReference type="NCBI Taxonomy" id="1194083"/>
    <lineage>
        <taxon>Bacteria</taxon>
        <taxon>Bacillati</taxon>
        <taxon>Actinomycetota</taxon>
        <taxon>Actinomycetes</taxon>
        <taxon>Micrococcales</taxon>
        <taxon>Intrasporangiaceae</taxon>
        <taxon>Nostocoides</taxon>
    </lineage>
</organism>
<evidence type="ECO:0000313" key="2">
    <source>
        <dbReference type="EMBL" id="CCH77995.1"/>
    </source>
</evidence>
<dbReference type="EMBL" id="CAJB01000158">
    <property type="protein sequence ID" value="CCH77995.1"/>
    <property type="molecule type" value="Genomic_DNA"/>
</dbReference>
<evidence type="ECO:0000256" key="1">
    <source>
        <dbReference type="SAM" id="MobiDB-lite"/>
    </source>
</evidence>
<feature type="region of interest" description="Disordered" evidence="1">
    <location>
        <begin position="1"/>
        <end position="28"/>
    </location>
</feature>
<feature type="compositionally biased region" description="Polar residues" evidence="1">
    <location>
        <begin position="113"/>
        <end position="122"/>
    </location>
</feature>
<reference evidence="2 3" key="1">
    <citation type="journal article" date="2013" name="ISME J.">
        <title>A metabolic model for members of the genus Tetrasphaera involved in enhanced biological phosphorus removal.</title>
        <authorList>
            <person name="Kristiansen R."/>
            <person name="Nguyen H.T.T."/>
            <person name="Saunders A.M."/>
            <person name="Nielsen J.L."/>
            <person name="Wimmer R."/>
            <person name="Le V.Q."/>
            <person name="McIlroy S.J."/>
            <person name="Petrovski S."/>
            <person name="Seviour R.J."/>
            <person name="Calteau A."/>
            <person name="Nielsen K.L."/>
            <person name="Nielsen P.H."/>
        </authorList>
    </citation>
    <scope>NUCLEOTIDE SEQUENCE [LARGE SCALE GENOMIC DNA]</scope>
    <source>
        <strain evidence="2 3">T1-X7</strain>
    </source>
</reference>
<name>A0A077M1C3_9MICO</name>
<feature type="region of interest" description="Disordered" evidence="1">
    <location>
        <begin position="54"/>
        <end position="79"/>
    </location>
</feature>
<protein>
    <submittedName>
        <fullName evidence="2">Uncharacterized protein</fullName>
    </submittedName>
</protein>
<accession>A0A077M1C3</accession>
<dbReference type="Proteomes" id="UP000035721">
    <property type="component" value="Unassembled WGS sequence"/>
</dbReference>
<proteinExistence type="predicted"/>
<dbReference type="STRING" id="1194083.BN12_2400009"/>
<sequence length="122" mass="12983">MVGPAAPATDGPESHGSRPRARPGLTDWSDVVTLGVRVLTHIIGTLTPRVQTRAPDGARAFASRERKRAPAGPFGTVPDPVTLGRCELSVVGSQWRPRQPRTCRVDPLPGPRPTTTSPHVPS</sequence>
<comment type="caution">
    <text evidence="2">The sequence shown here is derived from an EMBL/GenBank/DDBJ whole genome shotgun (WGS) entry which is preliminary data.</text>
</comment>
<gene>
    <name evidence="2" type="ORF">BN12_2400009</name>
</gene>
<evidence type="ECO:0000313" key="3">
    <source>
        <dbReference type="Proteomes" id="UP000035721"/>
    </source>
</evidence>
<dbReference type="AlphaFoldDB" id="A0A077M1C3"/>